<reference evidence="3" key="2">
    <citation type="journal article" date="2022" name="Microbiol. Resour. Announc.">
        <title>Metagenome Sequencing to Explore Phylogenomics of Terrestrial Cyanobacteria.</title>
        <authorList>
            <person name="Ward R.D."/>
            <person name="Stajich J.E."/>
            <person name="Johansen J.R."/>
            <person name="Huntemann M."/>
            <person name="Clum A."/>
            <person name="Foster B."/>
            <person name="Foster B."/>
            <person name="Roux S."/>
            <person name="Palaniappan K."/>
            <person name="Varghese N."/>
            <person name="Mukherjee S."/>
            <person name="Reddy T.B.K."/>
            <person name="Daum C."/>
            <person name="Copeland A."/>
            <person name="Chen I.A."/>
            <person name="Ivanova N.N."/>
            <person name="Kyrpides N.C."/>
            <person name="Shapiro N."/>
            <person name="Eloe-Fadrosh E.A."/>
            <person name="Pietrasiak N."/>
        </authorList>
    </citation>
    <scope>NUCLEOTIDE SEQUENCE</scope>
    <source>
        <strain evidence="3">UHER 2000/2452</strain>
    </source>
</reference>
<accession>A0A951Q7X5</accession>
<feature type="region of interest" description="Disordered" evidence="1">
    <location>
        <begin position="573"/>
        <end position="613"/>
    </location>
</feature>
<reference evidence="3" key="1">
    <citation type="submission" date="2021-05" db="EMBL/GenBank/DDBJ databases">
        <authorList>
            <person name="Pietrasiak N."/>
            <person name="Ward R."/>
            <person name="Stajich J.E."/>
            <person name="Kurbessoian T."/>
        </authorList>
    </citation>
    <scope>NUCLEOTIDE SEQUENCE</scope>
    <source>
        <strain evidence="3">UHER 2000/2452</strain>
    </source>
</reference>
<sequence length="613" mass="65236">MIRSLKKQKPLVWIAVGSAIGLGVGGAIAWWSLQQPAIEGLPTGADVIPEDAAVTLSFSTNEGQWRQLRQFGTPETEAALNKNWTQLRDRLLTANGLDYTRDIKPWVGSEMTVAFLSPVALRASGTDKAAQPIQPYPPDPLKGDAPTVLVLPIANPVKAQELLAQPKVSGGQQWVDRDYKGVKIREVQGKAERAYVAAVVGDRYLVAASDSQAIEQVIDTFKGKPSVARTPGYGQAFTQLTTEAPLLRAYVNVPVATLVATNNANQPIPPQGLALLQGNKGFATAMDLEPEGVRFQAIAWLPSESKVRYSMDNKAQRMPSLLPDSTLLMASGGDFKRTWQNYTQQVGDSGTGGVLNPTFLRQGFNNLTGLDFDQDIANWMDGEFSLALISDPGTNAANPKTATPPKAGVLIMAQTGNRKAADEALKKLDGVMVDRYKFRVSETQVGGQPAIAWVSPFSSLTATHGWLEGNVAFLAIGSDVGSAIVPAPAKPLISNPLFSGTASKTIESGNGHFFMASDRLASRDTGLPLPILPADNQAYVGALRALQVTGATQDSLTTRYDVRVLLRRVSNPPAALPSPRVGATLEPNAVPSAVPNESSTESPGESPGKSLAN</sequence>
<dbReference type="AlphaFoldDB" id="A0A951Q7X5"/>
<keyword evidence="2" id="KW-0812">Transmembrane</keyword>
<comment type="caution">
    <text evidence="3">The sequence shown here is derived from an EMBL/GenBank/DDBJ whole genome shotgun (WGS) entry which is preliminary data.</text>
</comment>
<evidence type="ECO:0000313" key="4">
    <source>
        <dbReference type="Proteomes" id="UP000757435"/>
    </source>
</evidence>
<dbReference type="Proteomes" id="UP000757435">
    <property type="component" value="Unassembled WGS sequence"/>
</dbReference>
<feature type="transmembrane region" description="Helical" evidence="2">
    <location>
        <begin position="12"/>
        <end position="33"/>
    </location>
</feature>
<dbReference type="EMBL" id="JAHHHD010000001">
    <property type="protein sequence ID" value="MBW4657076.1"/>
    <property type="molecule type" value="Genomic_DNA"/>
</dbReference>
<keyword evidence="2" id="KW-0472">Membrane</keyword>
<evidence type="ECO:0000256" key="2">
    <source>
        <dbReference type="SAM" id="Phobius"/>
    </source>
</evidence>
<organism evidence="3 4">
    <name type="scientific">Drouetiella hepatica Uher 2000/2452</name>
    <dbReference type="NCBI Taxonomy" id="904376"/>
    <lineage>
        <taxon>Bacteria</taxon>
        <taxon>Bacillati</taxon>
        <taxon>Cyanobacteriota</taxon>
        <taxon>Cyanophyceae</taxon>
        <taxon>Oculatellales</taxon>
        <taxon>Oculatellaceae</taxon>
        <taxon>Drouetiella</taxon>
    </lineage>
</organism>
<evidence type="ECO:0000313" key="3">
    <source>
        <dbReference type="EMBL" id="MBW4657076.1"/>
    </source>
</evidence>
<proteinExistence type="predicted"/>
<evidence type="ECO:0000256" key="1">
    <source>
        <dbReference type="SAM" id="MobiDB-lite"/>
    </source>
</evidence>
<dbReference type="InterPro" id="IPR021787">
    <property type="entry name" value="DUF3352"/>
</dbReference>
<gene>
    <name evidence="3" type="ORF">KME15_00225</name>
</gene>
<protein>
    <submittedName>
        <fullName evidence="3">DUF3352 domain-containing protein</fullName>
    </submittedName>
</protein>
<keyword evidence="2" id="KW-1133">Transmembrane helix</keyword>
<name>A0A951Q7X5_9CYAN</name>
<feature type="compositionally biased region" description="Low complexity" evidence="1">
    <location>
        <begin position="595"/>
        <end position="613"/>
    </location>
</feature>
<dbReference type="Pfam" id="PF11832">
    <property type="entry name" value="DUF3352"/>
    <property type="match status" value="1"/>
</dbReference>